<evidence type="ECO:0000256" key="1">
    <source>
        <dbReference type="ARBA" id="ARBA00008619"/>
    </source>
</evidence>
<keyword evidence="3 9" id="KW-1133">Transmembrane helix</keyword>
<dbReference type="Gene3D" id="1.20.58.60">
    <property type="match status" value="2"/>
</dbReference>
<evidence type="ECO:0000256" key="5">
    <source>
        <dbReference type="ARBA" id="ARBA00023242"/>
    </source>
</evidence>
<feature type="compositionally biased region" description="Basic and acidic residues" evidence="8">
    <location>
        <begin position="510"/>
        <end position="520"/>
    </location>
</feature>
<feature type="region of interest" description="Disordered" evidence="8">
    <location>
        <begin position="329"/>
        <end position="362"/>
    </location>
</feature>
<dbReference type="GeneTree" id="ENSGT00940000154656"/>
<comment type="similarity">
    <text evidence="1">Belongs to the nesprin family.</text>
</comment>
<evidence type="ECO:0000256" key="9">
    <source>
        <dbReference type="SAM" id="Phobius"/>
    </source>
</evidence>
<dbReference type="Pfam" id="PF10541">
    <property type="entry name" value="KASH"/>
    <property type="match status" value="1"/>
</dbReference>
<dbReference type="InterPro" id="IPR030268">
    <property type="entry name" value="SYNE4"/>
</dbReference>
<evidence type="ECO:0000313" key="12">
    <source>
        <dbReference type="Proteomes" id="UP000265100"/>
    </source>
</evidence>
<dbReference type="SMART" id="SM00150">
    <property type="entry name" value="SPEC"/>
    <property type="match status" value="2"/>
</dbReference>
<keyword evidence="5" id="KW-0539">Nucleus</keyword>
<dbReference type="InterPro" id="IPR012315">
    <property type="entry name" value="KASH"/>
</dbReference>
<evidence type="ECO:0000259" key="10">
    <source>
        <dbReference type="PROSITE" id="PS51049"/>
    </source>
</evidence>
<evidence type="ECO:0000256" key="3">
    <source>
        <dbReference type="ARBA" id="ARBA00022989"/>
    </source>
</evidence>
<feature type="region of interest" description="Disordered" evidence="8">
    <location>
        <begin position="1"/>
        <end position="28"/>
    </location>
</feature>
<protein>
    <recommendedName>
        <fullName evidence="10">KASH domain-containing protein</fullName>
    </recommendedName>
</protein>
<reference evidence="11" key="1">
    <citation type="submission" date="2018-05" db="EMBL/GenBank/DDBJ databases">
        <authorList>
            <person name="Datahose"/>
        </authorList>
    </citation>
    <scope>NUCLEOTIDE SEQUENCE</scope>
</reference>
<keyword evidence="12" id="KW-1185">Reference proteome</keyword>
<sequence length="628" mass="70409">MPGIDLPTSERHSSITPNPAGSDVVPGDEVSDTEHLLDLYQCRLPVQSSPVELKEEMQRVDSSWSQDGDLQDCGQLERRWLLWHEFMKEYDHLDAWLRLVEEAVSSPNSVHVTYQTAKEEMKKFERLRREAGPRLIQLDSLTRRNRTLTRLFQGTMQARLLSSARECGRRWDDVSAKLQSITGQLQLFVSEWEAFDAQREELAVWLADMDVRLIEVEQLTGNACEKLRQLQSFQECVCENSGRVNALLQRGEALIQHSVPSDAQHVESQLLELLQHCSHVYNNIGRTHTRLLSMRLVFEDDCILSQATDSGCPSESLLEDEGTAEKQNVDLPASSNHPKDPPSPIHHPPPPSSPTHEHLGLEWDPSVDIGRSVSRDDADSSYFSASTGLKRWSYLSSFDSRSDISADIGNQEGDLEWLDHTQLGFSPVADQKAEALGCRDQWKTSTPDRQDGEPVDFDGGRVQAWLRVQSAALPERSTCCSKEVQTDGRLKMSQGCMDENHADASSSSHGCHDDTRRLSPSDHLNLKASSDRMRNHYQSQAPEEEELYCCEEPERLISEQSVPCVTSSSSSRAASSLSPTLLCLLLAAALVLLACLAWVFAEQPCHRSNTMARTCHLTLRYVNGPPPT</sequence>
<dbReference type="GeneID" id="113036954"/>
<evidence type="ECO:0000256" key="7">
    <source>
        <dbReference type="PROSITE-ProRule" id="PRU00385"/>
    </source>
</evidence>
<feature type="transmembrane region" description="Helical" evidence="9">
    <location>
        <begin position="577"/>
        <end position="601"/>
    </location>
</feature>
<reference evidence="11" key="3">
    <citation type="submission" date="2025-09" db="UniProtKB">
        <authorList>
            <consortium name="Ensembl"/>
        </authorList>
    </citation>
    <scope>IDENTIFICATION</scope>
</reference>
<evidence type="ECO:0000256" key="6">
    <source>
        <dbReference type="ARBA" id="ARBA00046312"/>
    </source>
</evidence>
<keyword evidence="4 7" id="KW-0472">Membrane</keyword>
<dbReference type="RefSeq" id="XP_026049376.1">
    <property type="nucleotide sequence ID" value="XM_026193591.1"/>
</dbReference>
<dbReference type="GO" id="GO:0034993">
    <property type="term" value="C:meiotic nuclear membrane microtubule tethering complex"/>
    <property type="evidence" value="ECO:0007669"/>
    <property type="project" value="InterPro"/>
</dbReference>
<evidence type="ECO:0000313" key="11">
    <source>
        <dbReference type="Ensembl" id="ENSACLP00000064486.1"/>
    </source>
</evidence>
<feature type="region of interest" description="Disordered" evidence="8">
    <location>
        <begin position="501"/>
        <end position="523"/>
    </location>
</feature>
<accession>A0AAX7UHC4</accession>
<dbReference type="AlphaFoldDB" id="A0AAX7UHC4"/>
<organism evidence="11 12">
    <name type="scientific">Astatotilapia calliptera</name>
    <name type="common">Eastern happy</name>
    <name type="synonym">Chromis callipterus</name>
    <dbReference type="NCBI Taxonomy" id="8154"/>
    <lineage>
        <taxon>Eukaryota</taxon>
        <taxon>Metazoa</taxon>
        <taxon>Chordata</taxon>
        <taxon>Craniata</taxon>
        <taxon>Vertebrata</taxon>
        <taxon>Euteleostomi</taxon>
        <taxon>Actinopterygii</taxon>
        <taxon>Neopterygii</taxon>
        <taxon>Teleostei</taxon>
        <taxon>Neoteleostei</taxon>
        <taxon>Acanthomorphata</taxon>
        <taxon>Ovalentaria</taxon>
        <taxon>Cichlomorphae</taxon>
        <taxon>Cichliformes</taxon>
        <taxon>Cichlidae</taxon>
        <taxon>African cichlids</taxon>
        <taxon>Pseudocrenilabrinae</taxon>
        <taxon>Haplochromini</taxon>
        <taxon>Astatotilapia</taxon>
    </lineage>
</organism>
<dbReference type="Proteomes" id="UP000265100">
    <property type="component" value="Chromosome 14"/>
</dbReference>
<feature type="topological domain" description="Cytoplasmic" evidence="7">
    <location>
        <begin position="1"/>
        <end position="578"/>
    </location>
</feature>
<feature type="topological domain" description="Perinuclear space" evidence="7">
    <location>
        <begin position="600"/>
        <end position="628"/>
    </location>
</feature>
<name>A0AAX7UHC4_ASTCA</name>
<feature type="compositionally biased region" description="Pro residues" evidence="8">
    <location>
        <begin position="341"/>
        <end position="353"/>
    </location>
</feature>
<feature type="domain" description="KASH" evidence="10">
    <location>
        <begin position="570"/>
        <end position="628"/>
    </location>
</feature>
<dbReference type="CDD" id="cd00176">
    <property type="entry name" value="SPEC"/>
    <property type="match status" value="1"/>
</dbReference>
<dbReference type="PROSITE" id="PS51049">
    <property type="entry name" value="KASH"/>
    <property type="match status" value="1"/>
</dbReference>
<evidence type="ECO:0000256" key="8">
    <source>
        <dbReference type="SAM" id="MobiDB-lite"/>
    </source>
</evidence>
<proteinExistence type="inferred from homology"/>
<dbReference type="SUPFAM" id="SSF46966">
    <property type="entry name" value="Spectrin repeat"/>
    <property type="match status" value="2"/>
</dbReference>
<comment type="subcellular location">
    <subcellularLocation>
        <location evidence="6">Nucleus outer membrane</location>
        <topology evidence="6">Single-pass type IV membrane protein</topology>
    </subcellularLocation>
</comment>
<dbReference type="PANTHER" id="PTHR21640">
    <property type="match status" value="1"/>
</dbReference>
<dbReference type="SMART" id="SM01249">
    <property type="entry name" value="KASH"/>
    <property type="match status" value="1"/>
</dbReference>
<dbReference type="InterPro" id="IPR018159">
    <property type="entry name" value="Spectrin/alpha-actinin"/>
</dbReference>
<keyword evidence="2 7" id="KW-0812">Transmembrane</keyword>
<evidence type="ECO:0000256" key="2">
    <source>
        <dbReference type="ARBA" id="ARBA00022692"/>
    </source>
</evidence>
<reference evidence="11" key="2">
    <citation type="submission" date="2025-08" db="UniProtKB">
        <authorList>
            <consortium name="Ensembl"/>
        </authorList>
    </citation>
    <scope>IDENTIFICATION</scope>
</reference>
<dbReference type="GO" id="GO:0005640">
    <property type="term" value="C:nuclear outer membrane"/>
    <property type="evidence" value="ECO:0007669"/>
    <property type="project" value="UniProtKB-SubCell"/>
</dbReference>
<dbReference type="PANTHER" id="PTHR21640:SF1">
    <property type="entry name" value="NESPRIN-4"/>
    <property type="match status" value="1"/>
</dbReference>
<dbReference type="Ensembl" id="ENSACLT00000070521.1">
    <property type="protein sequence ID" value="ENSACLP00000064486.1"/>
    <property type="gene ID" value="ENSACLG00000012602.2"/>
</dbReference>
<evidence type="ECO:0000256" key="4">
    <source>
        <dbReference type="ARBA" id="ARBA00023136"/>
    </source>
</evidence>